<dbReference type="InterPro" id="IPR011010">
    <property type="entry name" value="DNA_brk_join_enz"/>
</dbReference>
<evidence type="ECO:0000313" key="3">
    <source>
        <dbReference type="EMBL" id="MCP8939929.1"/>
    </source>
</evidence>
<gene>
    <name evidence="3" type="ORF">NK718_15490</name>
</gene>
<accession>A0ABT1LEL0</accession>
<keyword evidence="1" id="KW-0233">DNA recombination</keyword>
<dbReference type="Pfam" id="PF00589">
    <property type="entry name" value="Phage_integrase"/>
    <property type="match status" value="1"/>
</dbReference>
<evidence type="ECO:0000313" key="4">
    <source>
        <dbReference type="Proteomes" id="UP001205890"/>
    </source>
</evidence>
<proteinExistence type="predicted"/>
<dbReference type="PROSITE" id="PS51898">
    <property type="entry name" value="TYR_RECOMBINASE"/>
    <property type="match status" value="1"/>
</dbReference>
<name>A0ABT1LEL0_9HYPH</name>
<feature type="domain" description="Tyr recombinase" evidence="2">
    <location>
        <begin position="156"/>
        <end position="344"/>
    </location>
</feature>
<evidence type="ECO:0000256" key="1">
    <source>
        <dbReference type="ARBA" id="ARBA00023172"/>
    </source>
</evidence>
<dbReference type="InterPro" id="IPR002104">
    <property type="entry name" value="Integrase_catalytic"/>
</dbReference>
<dbReference type="InterPro" id="IPR013762">
    <property type="entry name" value="Integrase-like_cat_sf"/>
</dbReference>
<protein>
    <submittedName>
        <fullName evidence="3">Site-specific integrase</fullName>
    </submittedName>
</protein>
<dbReference type="Proteomes" id="UP001205890">
    <property type="component" value="Unassembled WGS sequence"/>
</dbReference>
<comment type="caution">
    <text evidence="3">The sequence shown here is derived from an EMBL/GenBank/DDBJ whole genome shotgun (WGS) entry which is preliminary data.</text>
</comment>
<dbReference type="Gene3D" id="1.10.443.10">
    <property type="entry name" value="Intergrase catalytic core"/>
    <property type="match status" value="1"/>
</dbReference>
<dbReference type="SUPFAM" id="SSF56349">
    <property type="entry name" value="DNA breaking-rejoining enzymes"/>
    <property type="match status" value="1"/>
</dbReference>
<keyword evidence="4" id="KW-1185">Reference proteome</keyword>
<organism evidence="3 4">
    <name type="scientific">Alsobacter ponti</name>
    <dbReference type="NCBI Taxonomy" id="2962936"/>
    <lineage>
        <taxon>Bacteria</taxon>
        <taxon>Pseudomonadati</taxon>
        <taxon>Pseudomonadota</taxon>
        <taxon>Alphaproteobacteria</taxon>
        <taxon>Hyphomicrobiales</taxon>
        <taxon>Alsobacteraceae</taxon>
        <taxon>Alsobacter</taxon>
    </lineage>
</organism>
<dbReference type="RefSeq" id="WP_254744078.1">
    <property type="nucleotide sequence ID" value="NZ_JANCLU010000015.1"/>
</dbReference>
<evidence type="ECO:0000259" key="2">
    <source>
        <dbReference type="PROSITE" id="PS51898"/>
    </source>
</evidence>
<sequence>MSWTPPNKRALPLDEWPHADRIAWESAQEPRYELIEVSPAASRWRPTSKQLFVRIYGLWLAWLKSQGLLIETETPSARANKSRVLAYLQDLRAKGCKPRTLMIHMMGLRHMFLALAPEGDWGWTLTAIQRLNAVSTPVKSHTGLPSSRELFELGWRVMRKADQSRRLTPREQALAFRNGLAIAMLAARPLMRRANLASIDIGKNLIEEGAVFRLHFTGDEMKGRQSRGGPLPQALTGPIRLYLEVYRPRLLAVRNSASERFFISGMGRPIYAKSLATEVVALTEMAFGRRINLHEFRHAAGSSIANESPDHVGIVPSILGHTEFRTSERYYVFADEQSAFRALNEAIKQLEK</sequence>
<dbReference type="EMBL" id="JANCLU010000015">
    <property type="protein sequence ID" value="MCP8939929.1"/>
    <property type="molecule type" value="Genomic_DNA"/>
</dbReference>
<dbReference type="CDD" id="cd00397">
    <property type="entry name" value="DNA_BRE_C"/>
    <property type="match status" value="1"/>
</dbReference>
<reference evidence="3 4" key="1">
    <citation type="submission" date="2022-07" db="EMBL/GenBank/DDBJ databases">
        <authorList>
            <person name="Li W.-J."/>
            <person name="Deng Q.-Q."/>
        </authorList>
    </citation>
    <scope>NUCLEOTIDE SEQUENCE [LARGE SCALE GENOMIC DNA]</scope>
    <source>
        <strain evidence="3 4">SYSU M60028</strain>
    </source>
</reference>